<feature type="transmembrane region" description="Helical" evidence="1">
    <location>
        <begin position="176"/>
        <end position="194"/>
    </location>
</feature>
<dbReference type="OrthoDB" id="2018099at2"/>
<feature type="transmembrane region" description="Helical" evidence="1">
    <location>
        <begin position="485"/>
        <end position="502"/>
    </location>
</feature>
<dbReference type="STRING" id="679200.HMPREF9333_00880"/>
<feature type="transmembrane region" description="Helical" evidence="1">
    <location>
        <begin position="77"/>
        <end position="99"/>
    </location>
</feature>
<dbReference type="HOGENOM" id="CLU_496872_0_0_9"/>
<feature type="transmembrane region" description="Helical" evidence="1">
    <location>
        <begin position="129"/>
        <end position="155"/>
    </location>
</feature>
<comment type="caution">
    <text evidence="2">The sequence shown here is derived from an EMBL/GenBank/DDBJ whole genome shotgun (WGS) entry which is preliminary data.</text>
</comment>
<feature type="transmembrane region" description="Helical" evidence="1">
    <location>
        <begin position="509"/>
        <end position="528"/>
    </location>
</feature>
<feature type="transmembrane region" description="Helical" evidence="1">
    <location>
        <begin position="200"/>
        <end position="217"/>
    </location>
</feature>
<feature type="transmembrane region" description="Helical" evidence="1">
    <location>
        <begin position="20"/>
        <end position="40"/>
    </location>
</feature>
<feature type="transmembrane region" description="Helical" evidence="1">
    <location>
        <begin position="270"/>
        <end position="287"/>
    </location>
</feature>
<evidence type="ECO:0000313" key="3">
    <source>
        <dbReference type="Proteomes" id="UP000003011"/>
    </source>
</evidence>
<accession>G5GH40</accession>
<sequence>MKISNIRNIKLFDSEEKKSFAIALVIWLVMNLTGWASMYFKPTDELHMEFILLHLAFLYFLVHRTKHFIINIKDDKYKAAICIAAVYFIFNIIILFLIWPGLMRHDDLMSFLYTKSYILYVWQHFITGIYYFVCLKTLPFATGLIIIQLYIIALITGYSISNIAFAYVDDPRRRKILMAILFLPVNFLPVMAYSLSGYRIALYTFFELLFISEIITIKKQDKIIGKNKLADLTVLCIMLAVWRTEGIYYIILFPILLIFIKDKIEKNLSIMFYCIVVAAISVLIGKLNNIATGSSNYSLTATFMPLPDLVLNADKAKDKDILSEMDKVIDLNVIYQNPDETAERLFWDKDLVRKEYSDADYKKYMGAYLKLVLRYPLRAFKPMWDNFLASSGITTVENGYPLLRSNIYVYDTLFEEQSEMERLIDEKIIPQTALYEWSEQPSTKNAWDVTDSMFKKPINQKLRMDIIRMIGGINSRARITVLYRIFWNLFIPLILIIFCFIYKILKRDWFMATVILTVFGRVALVFLTSSATYLMYYLPAYMSAYIMSFFIFFMMFYNGRRSLYKK</sequence>
<name>G5GH40_9FIRM</name>
<proteinExistence type="predicted"/>
<evidence type="ECO:0000256" key="1">
    <source>
        <dbReference type="SAM" id="Phobius"/>
    </source>
</evidence>
<keyword evidence="1" id="KW-0812">Transmembrane</keyword>
<keyword evidence="1" id="KW-0472">Membrane</keyword>
<gene>
    <name evidence="2" type="ORF">HMPREF9333_00880</name>
</gene>
<feature type="transmembrane region" description="Helical" evidence="1">
    <location>
        <begin position="229"/>
        <end position="258"/>
    </location>
</feature>
<keyword evidence="1" id="KW-1133">Transmembrane helix</keyword>
<feature type="transmembrane region" description="Helical" evidence="1">
    <location>
        <begin position="46"/>
        <end position="65"/>
    </location>
</feature>
<dbReference type="Proteomes" id="UP000003011">
    <property type="component" value="Unassembled WGS sequence"/>
</dbReference>
<protein>
    <recommendedName>
        <fullName evidence="4">Glycosyltransferase RgtA/B/C/D-like domain-containing protein</fullName>
    </recommendedName>
</protein>
<keyword evidence="3" id="KW-1185">Reference proteome</keyword>
<dbReference type="RefSeq" id="WP_005540164.1">
    <property type="nucleotide sequence ID" value="NZ_JH378831.1"/>
</dbReference>
<reference evidence="2 3" key="1">
    <citation type="submission" date="2011-08" db="EMBL/GenBank/DDBJ databases">
        <title>The Genome Sequence of Johnsonella ignava ATCC 51276.</title>
        <authorList>
            <consortium name="The Broad Institute Genome Sequencing Platform"/>
            <person name="Earl A."/>
            <person name="Ward D."/>
            <person name="Feldgarden M."/>
            <person name="Gevers D."/>
            <person name="Izard J."/>
            <person name="Blanton J.M."/>
            <person name="Baranova O.V."/>
            <person name="Dewhirst F.E."/>
            <person name="Young S.K."/>
            <person name="Zeng Q."/>
            <person name="Gargeya S."/>
            <person name="Fitzgerald M."/>
            <person name="Haas B."/>
            <person name="Abouelleil A."/>
            <person name="Alvarado L."/>
            <person name="Arachchi H.M."/>
            <person name="Berlin A."/>
            <person name="Brown A."/>
            <person name="Chapman S.B."/>
            <person name="Chen Z."/>
            <person name="Dunbar C."/>
            <person name="Freedman E."/>
            <person name="Gearin G."/>
            <person name="Gellesch M."/>
            <person name="Goldberg J."/>
            <person name="Griggs A."/>
            <person name="Gujja S."/>
            <person name="Heiman D."/>
            <person name="Howarth C."/>
            <person name="Larson L."/>
            <person name="Lui A."/>
            <person name="MacDonald P.J.P."/>
            <person name="Montmayeur A."/>
            <person name="Murphy C."/>
            <person name="Neiman D."/>
            <person name="Pearson M."/>
            <person name="Priest M."/>
            <person name="Roberts A."/>
            <person name="Saif S."/>
            <person name="Shea T."/>
            <person name="Shenoy N."/>
            <person name="Sisk P."/>
            <person name="Stolte C."/>
            <person name="Sykes S."/>
            <person name="Wortman J."/>
            <person name="Nusbaum C."/>
            <person name="Birren B."/>
        </authorList>
    </citation>
    <scope>NUCLEOTIDE SEQUENCE [LARGE SCALE GENOMIC DNA]</scope>
    <source>
        <strain evidence="2 3">ATCC 51276</strain>
    </source>
</reference>
<dbReference type="eggNOG" id="ENOG50302F9">
    <property type="taxonomic scope" value="Bacteria"/>
</dbReference>
<evidence type="ECO:0008006" key="4">
    <source>
        <dbReference type="Google" id="ProtNLM"/>
    </source>
</evidence>
<dbReference type="AlphaFoldDB" id="G5GH40"/>
<feature type="transmembrane region" description="Helical" evidence="1">
    <location>
        <begin position="534"/>
        <end position="557"/>
    </location>
</feature>
<evidence type="ECO:0000313" key="2">
    <source>
        <dbReference type="EMBL" id="EHI55837.1"/>
    </source>
</evidence>
<organism evidence="2 3">
    <name type="scientific">Johnsonella ignava ATCC 51276</name>
    <dbReference type="NCBI Taxonomy" id="679200"/>
    <lineage>
        <taxon>Bacteria</taxon>
        <taxon>Bacillati</taxon>
        <taxon>Bacillota</taxon>
        <taxon>Clostridia</taxon>
        <taxon>Lachnospirales</taxon>
        <taxon>Lachnospiraceae</taxon>
        <taxon>Johnsonella</taxon>
    </lineage>
</organism>
<dbReference type="EMBL" id="ACZL01000015">
    <property type="protein sequence ID" value="EHI55837.1"/>
    <property type="molecule type" value="Genomic_DNA"/>
</dbReference>